<evidence type="ECO:0000256" key="2">
    <source>
        <dbReference type="ARBA" id="ARBA00022729"/>
    </source>
</evidence>
<evidence type="ECO:0000256" key="1">
    <source>
        <dbReference type="ARBA" id="ARBA00007162"/>
    </source>
</evidence>
<organism evidence="4">
    <name type="scientific">uncultured bacterium B3TF_MPn_8</name>
    <dbReference type="NCBI Taxonomy" id="1439868"/>
    <lineage>
        <taxon>Bacteria</taxon>
        <taxon>environmental samples</taxon>
    </lineage>
</organism>
<evidence type="ECO:0000313" key="4">
    <source>
        <dbReference type="EMBL" id="AHG52969.1"/>
    </source>
</evidence>
<proteinExistence type="inferred from homology"/>
<name>W0NQ41_9BACT</name>
<reference evidence="4" key="1">
    <citation type="journal article" date="2013" name="Front. Microbiol.">
        <title>Metatranscriptomic and functional metagenomic analysis of methylphosphonate utilization by marine bacteria.</title>
        <authorList>
            <person name="Martinez A."/>
            <person name="Ventouras L.A."/>
            <person name="Wilson S.T."/>
            <person name="Karl D.M."/>
            <person name="Delong E.F."/>
        </authorList>
    </citation>
    <scope>NUCLEOTIDE SEQUENCE</scope>
</reference>
<dbReference type="GO" id="GO:0055085">
    <property type="term" value="P:transmembrane transport"/>
    <property type="evidence" value="ECO:0007669"/>
    <property type="project" value="InterPro"/>
</dbReference>
<dbReference type="Gene3D" id="3.40.190.10">
    <property type="entry name" value="Periplasmic binding protein-like II"/>
    <property type="match status" value="2"/>
</dbReference>
<keyword evidence="2 3" id="KW-0732">Signal</keyword>
<feature type="chain" id="PRO_5004792636" evidence="3">
    <location>
        <begin position="25"/>
        <end position="331"/>
    </location>
</feature>
<dbReference type="Gene3D" id="1.20.58.90">
    <property type="match status" value="1"/>
</dbReference>
<sequence length="331" mass="36996">MLRAIRKISVAIAMAAATLAPAWAEEAPLKTLNFGIISTESQQNLKTSWTPFLDDMSEKLGVKVKAYFAPDYAGIIQGMRFDKVDIAWYGNKSAMEAVDRAGGEIFAQTVDVEGNPGYWSLLITHKDNPINSVEDMLKDRSNLAFGNGDPNSTSGFLVPSYYVFAKNNVQPNEFKRTLNSSHEVNLFAVANKQVDVATNNTESLRRFANNNPDKFKNIKIIWKSPLIPADPIVWRKNLPEETKTAVYDFFMTYGKTGNAKEVAILKELDWAPFKASSDLQLLPIRQLALFKKLNKFSTDKKLDESELTKVSNVQSELAALNRQMAALEAME</sequence>
<dbReference type="AlphaFoldDB" id="W0NQ41"/>
<evidence type="ECO:0000256" key="3">
    <source>
        <dbReference type="SAM" id="SignalP"/>
    </source>
</evidence>
<dbReference type="GO" id="GO:0043190">
    <property type="term" value="C:ATP-binding cassette (ABC) transporter complex"/>
    <property type="evidence" value="ECO:0007669"/>
    <property type="project" value="InterPro"/>
</dbReference>
<dbReference type="InterPro" id="IPR017797">
    <property type="entry name" value="Phosphnate-bd"/>
</dbReference>
<dbReference type="NCBIfam" id="TIGR01098">
    <property type="entry name" value="3A0109s03R"/>
    <property type="match status" value="1"/>
</dbReference>
<comment type="similarity">
    <text evidence="1">Belongs to the phosphate/phosphite/phosphonate binding protein family.</text>
</comment>
<dbReference type="SUPFAM" id="SSF53850">
    <property type="entry name" value="Periplasmic binding protein-like II"/>
    <property type="match status" value="1"/>
</dbReference>
<dbReference type="PANTHER" id="PTHR35841">
    <property type="entry name" value="PHOSPHONATES-BINDING PERIPLASMIC PROTEIN"/>
    <property type="match status" value="1"/>
</dbReference>
<dbReference type="Pfam" id="PF12974">
    <property type="entry name" value="Phosphonate-bd"/>
    <property type="match status" value="1"/>
</dbReference>
<protein>
    <submittedName>
        <fullName evidence="4">COG3221 ABC-type phosphate/phosphonate transport system, periplasmic component</fullName>
    </submittedName>
</protein>
<dbReference type="PANTHER" id="PTHR35841:SF1">
    <property type="entry name" value="PHOSPHONATES-BINDING PERIPLASMIC PROTEIN"/>
    <property type="match status" value="1"/>
</dbReference>
<feature type="signal peptide" evidence="3">
    <location>
        <begin position="1"/>
        <end position="24"/>
    </location>
</feature>
<dbReference type="NCBIfam" id="TIGR03431">
    <property type="entry name" value="PhnD"/>
    <property type="match status" value="1"/>
</dbReference>
<dbReference type="InterPro" id="IPR005770">
    <property type="entry name" value="PhnD"/>
</dbReference>
<dbReference type="EMBL" id="KF742554">
    <property type="protein sequence ID" value="AHG52969.1"/>
    <property type="molecule type" value="Genomic_DNA"/>
</dbReference>
<dbReference type="GO" id="GO:0015716">
    <property type="term" value="P:organic phosphonate transport"/>
    <property type="evidence" value="ECO:0007669"/>
    <property type="project" value="InterPro"/>
</dbReference>
<dbReference type="CDD" id="cd13575">
    <property type="entry name" value="PBP2_PnhD"/>
    <property type="match status" value="1"/>
</dbReference>
<accession>W0NQ41</accession>